<dbReference type="Pfam" id="PF10566">
    <property type="entry name" value="Glyco_hydro_97"/>
    <property type="match status" value="1"/>
</dbReference>
<name>A0A1H3AI78_9FLAO</name>
<dbReference type="InterPro" id="IPR052720">
    <property type="entry name" value="Glycosyl_hydrolase_97"/>
</dbReference>
<evidence type="ECO:0000259" key="6">
    <source>
        <dbReference type="Pfam" id="PF14508"/>
    </source>
</evidence>
<proteinExistence type="predicted"/>
<feature type="signal peptide" evidence="4">
    <location>
        <begin position="1"/>
        <end position="21"/>
    </location>
</feature>
<dbReference type="SUPFAM" id="SSF51445">
    <property type="entry name" value="(Trans)glycosidases"/>
    <property type="match status" value="1"/>
</dbReference>
<dbReference type="Pfam" id="PF14508">
    <property type="entry name" value="GH97_N"/>
    <property type="match status" value="1"/>
</dbReference>
<dbReference type="AlphaFoldDB" id="A0A1H3AI78"/>
<reference evidence="8 9" key="1">
    <citation type="submission" date="2016-10" db="EMBL/GenBank/DDBJ databases">
        <authorList>
            <person name="de Groot N.N."/>
        </authorList>
    </citation>
    <scope>NUCLEOTIDE SEQUENCE [LARGE SCALE GENOMIC DNA]</scope>
    <source>
        <strain evidence="8 9">DSM 24956</strain>
    </source>
</reference>
<comment type="subunit">
    <text evidence="2">Monomer.</text>
</comment>
<accession>A0A1H3AI78</accession>
<dbReference type="PROSITE" id="PS51257">
    <property type="entry name" value="PROKAR_LIPOPROTEIN"/>
    <property type="match status" value="1"/>
</dbReference>
<evidence type="ECO:0000256" key="2">
    <source>
        <dbReference type="ARBA" id="ARBA00011245"/>
    </source>
</evidence>
<keyword evidence="9" id="KW-1185">Reference proteome</keyword>
<dbReference type="Gene3D" id="2.70.98.10">
    <property type="match status" value="1"/>
</dbReference>
<dbReference type="InterPro" id="IPR013785">
    <property type="entry name" value="Aldolase_TIM"/>
</dbReference>
<evidence type="ECO:0000256" key="1">
    <source>
        <dbReference type="ARBA" id="ARBA00001913"/>
    </source>
</evidence>
<feature type="domain" description="Glycosyl-hydrolase 97 C-terminal oligomerisation" evidence="7">
    <location>
        <begin position="596"/>
        <end position="697"/>
    </location>
</feature>
<dbReference type="InterPro" id="IPR029483">
    <property type="entry name" value="GH97_C"/>
</dbReference>
<dbReference type="STRING" id="762486.SAMN05444411_104134"/>
<evidence type="ECO:0000313" key="8">
    <source>
        <dbReference type="EMBL" id="SDX29386.1"/>
    </source>
</evidence>
<evidence type="ECO:0000256" key="4">
    <source>
        <dbReference type="SAM" id="SignalP"/>
    </source>
</evidence>
<gene>
    <name evidence="8" type="ORF">SAMN05444411_104134</name>
</gene>
<organism evidence="8 9">
    <name type="scientific">Lutibacter oricola</name>
    <dbReference type="NCBI Taxonomy" id="762486"/>
    <lineage>
        <taxon>Bacteria</taxon>
        <taxon>Pseudomonadati</taxon>
        <taxon>Bacteroidota</taxon>
        <taxon>Flavobacteriia</taxon>
        <taxon>Flavobacteriales</taxon>
        <taxon>Flavobacteriaceae</taxon>
        <taxon>Lutibacter</taxon>
    </lineage>
</organism>
<comment type="cofactor">
    <cofactor evidence="1">
        <name>Ca(2+)</name>
        <dbReference type="ChEBI" id="CHEBI:29108"/>
    </cofactor>
</comment>
<protein>
    <submittedName>
        <fullName evidence="8">Alpha-glucosidase</fullName>
    </submittedName>
</protein>
<dbReference type="RefSeq" id="WP_090122963.1">
    <property type="nucleotide sequence ID" value="NZ_FNNJ01000004.1"/>
</dbReference>
<dbReference type="InterPro" id="IPR019563">
    <property type="entry name" value="GH97_catalytic"/>
</dbReference>
<dbReference type="InterPro" id="IPR014718">
    <property type="entry name" value="GH-type_carb-bd"/>
</dbReference>
<dbReference type="PANTHER" id="PTHR35803:SF1">
    <property type="entry name" value="GLUCAN 1,4-ALPHA-GLUCOSIDASE SUSB"/>
    <property type="match status" value="1"/>
</dbReference>
<feature type="domain" description="Glycosyl-hydrolase 97 N-terminal" evidence="6">
    <location>
        <begin position="26"/>
        <end position="288"/>
    </location>
</feature>
<dbReference type="Pfam" id="PF14509">
    <property type="entry name" value="GH97_C"/>
    <property type="match status" value="1"/>
</dbReference>
<evidence type="ECO:0000259" key="7">
    <source>
        <dbReference type="Pfam" id="PF14509"/>
    </source>
</evidence>
<dbReference type="PANTHER" id="PTHR35803">
    <property type="entry name" value="GLUCAN 1,4-ALPHA-GLUCOSIDASE SUSB-RELATED"/>
    <property type="match status" value="1"/>
</dbReference>
<dbReference type="InterPro" id="IPR029486">
    <property type="entry name" value="GH97_N"/>
</dbReference>
<evidence type="ECO:0000259" key="5">
    <source>
        <dbReference type="Pfam" id="PF10566"/>
    </source>
</evidence>
<keyword evidence="4" id="KW-0732">Signal</keyword>
<sequence>MKKIVYLFVVLLFAACLPSEKVSTRIESPNSKNVITFELNEEGQLFYSVSTSELKFIKPSALGFKLKNQSLKNDFEILSSEENSENTQWKTVWGQRETVINNFNELTLHLKQKESNLLVDVIARSYNDGVAFRYVFPEQENLKDFVITDELTEFNFNGDYKAWWNFADYDNYEKVYYKSPISKIGDSIKFARRPDKEERANMANTPTTIEVNDNLVVSIHEADLTDYAGMNLLNTLDGSKLKAHLTPWLNGDLVRASTPFKSPWRTIQIGKTAGELVESDLIMNLNPPCAYETTDWIETYKYIGIWWELHIGKTAWAEKTQFGRPITKPHGANTKNAKYHIDFAAKHGIPDVLIEGWDKGWDNMEGSWTGYGIFDWKTSTDDFDLEEVCKYGAEKGVRMMMYHETISDIDHYEPAMDELYKMCADLGMKTVKVGYTGDVNYDYDKKTYRQHHHGQYMVRHYKKMAQAAAKHKLLIVNHEPIKFTGEQRTYPNLMAREGARGQEYNAWSVGNSPEHGVVLPFTRILGGPIDYTPGIFDMILPDKDWAKGKKFRVRSTICKQLAYYLTMYSPIQMAADLPENYEGNAAFQFIKDVPTNWSESVVLNSKIGDYYTVARKERGTENWYLGSISDENSREFEINLSFLSEGKKYEATIYADAADTDWDSNPEAFEILTKEVFSKDKLKIKLAAGGGQAIQFKVLD</sequence>
<feature type="domain" description="Glycosyl-hydrolase 97 catalytic" evidence="5">
    <location>
        <begin position="306"/>
        <end position="499"/>
    </location>
</feature>
<dbReference type="GO" id="GO:0030246">
    <property type="term" value="F:carbohydrate binding"/>
    <property type="evidence" value="ECO:0007669"/>
    <property type="project" value="InterPro"/>
</dbReference>
<dbReference type="Gene3D" id="3.20.20.70">
    <property type="entry name" value="Aldolase class I"/>
    <property type="match status" value="1"/>
</dbReference>
<dbReference type="Proteomes" id="UP000199595">
    <property type="component" value="Unassembled WGS sequence"/>
</dbReference>
<dbReference type="EMBL" id="FNNJ01000004">
    <property type="protein sequence ID" value="SDX29386.1"/>
    <property type="molecule type" value="Genomic_DNA"/>
</dbReference>
<dbReference type="InterPro" id="IPR017853">
    <property type="entry name" value="GH"/>
</dbReference>
<dbReference type="OrthoDB" id="57532at2"/>
<evidence type="ECO:0000313" key="9">
    <source>
        <dbReference type="Proteomes" id="UP000199595"/>
    </source>
</evidence>
<evidence type="ECO:0000256" key="3">
    <source>
        <dbReference type="ARBA" id="ARBA00022837"/>
    </source>
</evidence>
<keyword evidence="3" id="KW-0106">Calcium</keyword>
<feature type="chain" id="PRO_5011673528" evidence="4">
    <location>
        <begin position="22"/>
        <end position="700"/>
    </location>
</feature>